<evidence type="ECO:0000313" key="1">
    <source>
        <dbReference type="EMBL" id="ABT14533.1"/>
    </source>
</evidence>
<keyword evidence="2" id="KW-1185">Reference proteome</keyword>
<evidence type="ECO:0000313" key="2">
    <source>
        <dbReference type="Proteomes" id="UP000202419"/>
    </source>
</evidence>
<sequence length="103" mass="12581">MFRMFLIRYDAILIHFLNLCISECSVSISTNVTDRLQLFILTIVFGPWLWFEACEFCNLVYFIYFPVNTHLIIMWFQHSSFSFLRDRYDRPMFLRNLIRQSSF</sequence>
<protein>
    <submittedName>
        <fullName evidence="1">Uncharacterized protein b134L</fullName>
    </submittedName>
</protein>
<name>A7IW09_PBCVN</name>
<organism evidence="1 2">
    <name type="scientific">Paramecium bursaria Chlorella virus NY2A</name>
    <name type="common">PBCV-NY2A</name>
    <dbReference type="NCBI Taxonomy" id="46021"/>
    <lineage>
        <taxon>Viruses</taxon>
        <taxon>Varidnaviria</taxon>
        <taxon>Bamfordvirae</taxon>
        <taxon>Nucleocytoviricota</taxon>
        <taxon>Megaviricetes</taxon>
        <taxon>Algavirales</taxon>
        <taxon>Phycodnaviridae</taxon>
        <taxon>Chlorovirus</taxon>
        <taxon>Chlorovirus americanus</taxon>
    </lineage>
</organism>
<organismHost>
    <name type="scientific">Chlorella</name>
    <dbReference type="NCBI Taxonomy" id="3071"/>
</organismHost>
<dbReference type="GeneID" id="5659152"/>
<dbReference type="RefSeq" id="YP_001497330.1">
    <property type="nucleotide sequence ID" value="NC_009898.1"/>
</dbReference>
<gene>
    <name evidence="1" type="primary">b134L</name>
    <name evidence="1" type="ORF">NY2A_b134L</name>
</gene>
<dbReference type="Proteomes" id="UP000202419">
    <property type="component" value="Segment"/>
</dbReference>
<reference evidence="1 2" key="1">
    <citation type="journal article" date="2007" name="Virology">
        <title>Sequence and annotation of the 369-kb NY-2A and the 345-kb AR158 viruses that infect Chlorella NC64A.</title>
        <authorList>
            <person name="Fitzgerald L.A."/>
            <person name="Graves M.V."/>
            <person name="Li X."/>
            <person name="Feldblyum T."/>
            <person name="Nierman W.C."/>
            <person name="Van Etten J.L."/>
        </authorList>
    </citation>
    <scope>NUCLEOTIDE SEQUENCE [LARGE SCALE GENOMIC DNA]</scope>
    <source>
        <strain evidence="1 2">NY-2A</strain>
    </source>
</reference>
<accession>A7IW09</accession>
<dbReference type="EMBL" id="DQ491002">
    <property type="protein sequence ID" value="ABT14533.1"/>
    <property type="molecule type" value="Genomic_DNA"/>
</dbReference>
<dbReference type="KEGG" id="vg:5659152"/>
<proteinExistence type="predicted"/>